<evidence type="ECO:0000313" key="1">
    <source>
        <dbReference type="EMBL" id="DAD91943.1"/>
    </source>
</evidence>
<reference evidence="1" key="1">
    <citation type="journal article" date="2021" name="Proc. Natl. Acad. Sci. U.S.A.">
        <title>A Catalog of Tens of Thousands of Viruses from Human Metagenomes Reveals Hidden Associations with Chronic Diseases.</title>
        <authorList>
            <person name="Tisza M.J."/>
            <person name="Buck C.B."/>
        </authorList>
    </citation>
    <scope>NUCLEOTIDE SEQUENCE</scope>
    <source>
        <strain evidence="1">CtdLA8</strain>
    </source>
</reference>
<protein>
    <submittedName>
        <fullName evidence="1">Uncharacterized protein</fullName>
    </submittedName>
</protein>
<organism evidence="1">
    <name type="scientific">Siphoviridae sp. ctdLA8</name>
    <dbReference type="NCBI Taxonomy" id="2826398"/>
    <lineage>
        <taxon>Viruses</taxon>
        <taxon>Duplodnaviria</taxon>
        <taxon>Heunggongvirae</taxon>
        <taxon>Uroviricota</taxon>
        <taxon>Caudoviricetes</taxon>
    </lineage>
</organism>
<sequence>MVFQKHRYPLADAICRHCIFLCNGFRFLCVEFQGCDDILVARDIEQENGNLAQHIRRAIRTQFRKFHVSSLCVRLASFDVDFIRNSGLLRHCEVCRVLKRKLALFLVAGFHLESAGRECVHHVDCDEAALLLAVFFRIVTDDPKIIEIRIGQIKTRNDLRRILCVNVRRSNQRLRNGGGHGDKRAAGLRLNGFLTLQFLHILGAVVNVITIIGKRRHSGERDTSGCRAELVSGFERARSRGEIFQNDARIDLELFERIGGDLRKLCHIKSVLSVGCDKFGGDIEIPPFYVWFRIVFNRLTPRSAAFQPNRALVARNKNASHSNSVRDLLCLCIWGCFALGVIPEVYRD</sequence>
<dbReference type="EMBL" id="BK015124">
    <property type="protein sequence ID" value="DAD91943.1"/>
    <property type="molecule type" value="Genomic_DNA"/>
</dbReference>
<accession>A0A8S5NC36</accession>
<proteinExistence type="predicted"/>
<name>A0A8S5NC36_9CAUD</name>